<sequence length="407" mass="43536">MAVEITMPKMGLSMVTGTIAKWLKNEGDAVTKGDIILEVMTDKLTNTIDAPADGVLLRIVAQEEEELPIGALLGIIGMEGEAVQGAKAASKAVPAAEPVISKTKQADSGSHEVTGKRVKASPLARKLAKENNVDFTHITGTGPSGRIIRNDVLAYIAQGSSSQQASTPKSSGSPAPIEEQENFTLTPYAGMRKAVGDNMSHSWSVAPKVNYHVSTDLSALLALRKTINEEAEVKITITDMLVKIVAVALRMSPHINIALVDKNIRNYKEVHVGVAVAISQGLVVPVVKHADIKTISQISREIKDLSLRARDNQLGSHEMRGGTFTVTNIGAYQSVDWFTPIINQPEAAILGVGRTVDTPVVENGEIVIKPMIGLSLSFDHRVIDGAPAAEFLGLLLKLIKKPYQALI</sequence>
<dbReference type="Pfam" id="PF00198">
    <property type="entry name" value="2-oxoacid_dh"/>
    <property type="match status" value="1"/>
</dbReference>
<feature type="region of interest" description="Disordered" evidence="7">
    <location>
        <begin position="102"/>
        <end position="121"/>
    </location>
</feature>
<dbReference type="PROSITE" id="PS51826">
    <property type="entry name" value="PSBD"/>
    <property type="match status" value="1"/>
</dbReference>
<evidence type="ECO:0000256" key="5">
    <source>
        <dbReference type="ARBA" id="ARBA00023315"/>
    </source>
</evidence>
<dbReference type="Proteomes" id="UP000199520">
    <property type="component" value="Unassembled WGS sequence"/>
</dbReference>
<keyword evidence="10" id="KW-0670">Pyruvate</keyword>
<evidence type="ECO:0000313" key="10">
    <source>
        <dbReference type="EMBL" id="SFL48459.1"/>
    </source>
</evidence>
<evidence type="ECO:0000256" key="2">
    <source>
        <dbReference type="ARBA" id="ARBA00007317"/>
    </source>
</evidence>
<dbReference type="InterPro" id="IPR011053">
    <property type="entry name" value="Single_hybrid_motif"/>
</dbReference>
<reference evidence="11" key="1">
    <citation type="submission" date="2016-10" db="EMBL/GenBank/DDBJ databases">
        <authorList>
            <person name="Varghese N."/>
            <person name="Submissions S."/>
        </authorList>
    </citation>
    <scope>NUCLEOTIDE SEQUENCE [LARGE SCALE GENOMIC DNA]</scope>
    <source>
        <strain evidence="11">DSM 13327</strain>
    </source>
</reference>
<dbReference type="SUPFAM" id="SSF52777">
    <property type="entry name" value="CoA-dependent acyltransferases"/>
    <property type="match status" value="1"/>
</dbReference>
<dbReference type="SUPFAM" id="SSF47005">
    <property type="entry name" value="Peripheral subunit-binding domain of 2-oxo acid dehydrogenase complex"/>
    <property type="match status" value="1"/>
</dbReference>
<dbReference type="InterPro" id="IPR001078">
    <property type="entry name" value="2-oxoacid_DH_actylTfrase"/>
</dbReference>
<dbReference type="InterPro" id="IPR000089">
    <property type="entry name" value="Biotin_lipoyl"/>
</dbReference>
<evidence type="ECO:0000256" key="7">
    <source>
        <dbReference type="SAM" id="MobiDB-lite"/>
    </source>
</evidence>
<accession>A0A1I4I271</accession>
<dbReference type="Pfam" id="PF00364">
    <property type="entry name" value="Biotin_lipoyl"/>
    <property type="match status" value="1"/>
</dbReference>
<evidence type="ECO:0000256" key="6">
    <source>
        <dbReference type="RuleBase" id="RU003423"/>
    </source>
</evidence>
<dbReference type="STRING" id="1123291.SAMN04490355_100659"/>
<dbReference type="PROSITE" id="PS50968">
    <property type="entry name" value="BIOTINYL_LIPOYL"/>
    <property type="match status" value="1"/>
</dbReference>
<dbReference type="OrthoDB" id="9805770at2"/>
<dbReference type="PANTHER" id="PTHR43178:SF5">
    <property type="entry name" value="LIPOAMIDE ACYLTRANSFERASE COMPONENT OF BRANCHED-CHAIN ALPHA-KETO ACID DEHYDROGENASE COMPLEX, MITOCHONDRIAL"/>
    <property type="match status" value="1"/>
</dbReference>
<comment type="cofactor">
    <cofactor evidence="1 6">
        <name>(R)-lipoate</name>
        <dbReference type="ChEBI" id="CHEBI:83088"/>
    </cofactor>
</comment>
<gene>
    <name evidence="10" type="ORF">SAMN04490355_100659</name>
</gene>
<dbReference type="EMBL" id="FOTS01000006">
    <property type="protein sequence ID" value="SFL48459.1"/>
    <property type="molecule type" value="Genomic_DNA"/>
</dbReference>
<protein>
    <recommendedName>
        <fullName evidence="6">Dihydrolipoamide acetyltransferase component of pyruvate dehydrogenase complex</fullName>
        <ecNumber evidence="6">2.3.1.-</ecNumber>
    </recommendedName>
</protein>
<dbReference type="Pfam" id="PF02817">
    <property type="entry name" value="E3_binding"/>
    <property type="match status" value="1"/>
</dbReference>
<evidence type="ECO:0000259" key="8">
    <source>
        <dbReference type="PROSITE" id="PS50968"/>
    </source>
</evidence>
<keyword evidence="4 6" id="KW-0450">Lipoyl</keyword>
<dbReference type="InterPro" id="IPR004167">
    <property type="entry name" value="PSBD"/>
</dbReference>
<dbReference type="Gene3D" id="3.30.559.10">
    <property type="entry name" value="Chloramphenicol acetyltransferase-like domain"/>
    <property type="match status" value="1"/>
</dbReference>
<feature type="domain" description="Peripheral subunit-binding (PSBD)" evidence="9">
    <location>
        <begin position="119"/>
        <end position="156"/>
    </location>
</feature>
<evidence type="ECO:0000256" key="3">
    <source>
        <dbReference type="ARBA" id="ARBA00022679"/>
    </source>
</evidence>
<dbReference type="AlphaFoldDB" id="A0A1I4I271"/>
<evidence type="ECO:0000313" key="11">
    <source>
        <dbReference type="Proteomes" id="UP000199520"/>
    </source>
</evidence>
<feature type="compositionally biased region" description="Low complexity" evidence="7">
    <location>
        <begin position="159"/>
        <end position="173"/>
    </location>
</feature>
<comment type="similarity">
    <text evidence="2 6">Belongs to the 2-oxoacid dehydrogenase family.</text>
</comment>
<evidence type="ECO:0000259" key="9">
    <source>
        <dbReference type="PROSITE" id="PS51826"/>
    </source>
</evidence>
<dbReference type="RefSeq" id="WP_090933350.1">
    <property type="nucleotide sequence ID" value="NZ_FOTS01000006.1"/>
</dbReference>
<dbReference type="SUPFAM" id="SSF51230">
    <property type="entry name" value="Single hybrid motif"/>
    <property type="match status" value="1"/>
</dbReference>
<keyword evidence="3 6" id="KW-0808">Transferase</keyword>
<feature type="region of interest" description="Disordered" evidence="7">
    <location>
        <begin position="159"/>
        <end position="179"/>
    </location>
</feature>
<keyword evidence="5 6" id="KW-0012">Acyltransferase</keyword>
<dbReference type="Gene3D" id="2.40.50.100">
    <property type="match status" value="1"/>
</dbReference>
<evidence type="ECO:0000256" key="4">
    <source>
        <dbReference type="ARBA" id="ARBA00022823"/>
    </source>
</evidence>
<organism evidence="10 11">
    <name type="scientific">Pelosinus propionicus DSM 13327</name>
    <dbReference type="NCBI Taxonomy" id="1123291"/>
    <lineage>
        <taxon>Bacteria</taxon>
        <taxon>Bacillati</taxon>
        <taxon>Bacillota</taxon>
        <taxon>Negativicutes</taxon>
        <taxon>Selenomonadales</taxon>
        <taxon>Sporomusaceae</taxon>
        <taxon>Pelosinus</taxon>
    </lineage>
</organism>
<dbReference type="PANTHER" id="PTHR43178">
    <property type="entry name" value="DIHYDROLIPOAMIDE ACETYLTRANSFERASE COMPONENT OF PYRUVATE DEHYDROGENASE COMPLEX"/>
    <property type="match status" value="1"/>
</dbReference>
<dbReference type="Gene3D" id="4.10.320.10">
    <property type="entry name" value="E3-binding domain"/>
    <property type="match status" value="1"/>
</dbReference>
<dbReference type="InterPro" id="IPR036625">
    <property type="entry name" value="E3-bd_dom_sf"/>
</dbReference>
<keyword evidence="11" id="KW-1185">Reference proteome</keyword>
<name>A0A1I4I271_9FIRM</name>
<dbReference type="GO" id="GO:0016407">
    <property type="term" value="F:acetyltransferase activity"/>
    <property type="evidence" value="ECO:0007669"/>
    <property type="project" value="TreeGrafter"/>
</dbReference>
<evidence type="ECO:0000256" key="1">
    <source>
        <dbReference type="ARBA" id="ARBA00001938"/>
    </source>
</evidence>
<dbReference type="GO" id="GO:0005737">
    <property type="term" value="C:cytoplasm"/>
    <property type="evidence" value="ECO:0007669"/>
    <property type="project" value="TreeGrafter"/>
</dbReference>
<dbReference type="InterPro" id="IPR050743">
    <property type="entry name" value="2-oxoacid_DH_E2_comp"/>
</dbReference>
<dbReference type="InterPro" id="IPR023213">
    <property type="entry name" value="CAT-like_dom_sf"/>
</dbReference>
<dbReference type="GO" id="GO:0031405">
    <property type="term" value="F:lipoic acid binding"/>
    <property type="evidence" value="ECO:0007669"/>
    <property type="project" value="TreeGrafter"/>
</dbReference>
<proteinExistence type="inferred from homology"/>
<dbReference type="EC" id="2.3.1.-" evidence="6"/>
<feature type="domain" description="Lipoyl-binding" evidence="8">
    <location>
        <begin position="2"/>
        <end position="77"/>
    </location>
</feature>
<dbReference type="CDD" id="cd06849">
    <property type="entry name" value="lipoyl_domain"/>
    <property type="match status" value="1"/>
</dbReference>